<organism evidence="2 3">
    <name type="scientific">Amylocarpus encephaloides</name>
    <dbReference type="NCBI Taxonomy" id="45428"/>
    <lineage>
        <taxon>Eukaryota</taxon>
        <taxon>Fungi</taxon>
        <taxon>Dikarya</taxon>
        <taxon>Ascomycota</taxon>
        <taxon>Pezizomycotina</taxon>
        <taxon>Leotiomycetes</taxon>
        <taxon>Helotiales</taxon>
        <taxon>Helotiales incertae sedis</taxon>
        <taxon>Amylocarpus</taxon>
    </lineage>
</organism>
<evidence type="ECO:0000313" key="2">
    <source>
        <dbReference type="EMBL" id="KAG9234992.1"/>
    </source>
</evidence>
<reference evidence="2" key="1">
    <citation type="journal article" date="2021" name="IMA Fungus">
        <title>Genomic characterization of three marine fungi, including Emericellopsis atlantica sp. nov. with signatures of a generalist lifestyle and marine biomass degradation.</title>
        <authorList>
            <person name="Hagestad O.C."/>
            <person name="Hou L."/>
            <person name="Andersen J.H."/>
            <person name="Hansen E.H."/>
            <person name="Altermark B."/>
            <person name="Li C."/>
            <person name="Kuhnert E."/>
            <person name="Cox R.J."/>
            <person name="Crous P.W."/>
            <person name="Spatafora J.W."/>
            <person name="Lail K."/>
            <person name="Amirebrahimi M."/>
            <person name="Lipzen A."/>
            <person name="Pangilinan J."/>
            <person name="Andreopoulos W."/>
            <person name="Hayes R.D."/>
            <person name="Ng V."/>
            <person name="Grigoriev I.V."/>
            <person name="Jackson S.A."/>
            <person name="Sutton T.D.S."/>
            <person name="Dobson A.D.W."/>
            <person name="Rama T."/>
        </authorList>
    </citation>
    <scope>NUCLEOTIDE SEQUENCE</scope>
    <source>
        <strain evidence="2">TRa018bII</strain>
    </source>
</reference>
<comment type="caution">
    <text evidence="2">The sequence shown here is derived from an EMBL/GenBank/DDBJ whole genome shotgun (WGS) entry which is preliminary data.</text>
</comment>
<name>A0A9P7YKS4_9HELO</name>
<gene>
    <name evidence="2" type="ORF">BJ875DRAFT_483671</name>
</gene>
<evidence type="ECO:0000256" key="1">
    <source>
        <dbReference type="SAM" id="SignalP"/>
    </source>
</evidence>
<dbReference type="Proteomes" id="UP000824998">
    <property type="component" value="Unassembled WGS sequence"/>
</dbReference>
<proteinExistence type="predicted"/>
<feature type="chain" id="PRO_5040120485" evidence="1">
    <location>
        <begin position="20"/>
        <end position="123"/>
    </location>
</feature>
<keyword evidence="3" id="KW-1185">Reference proteome</keyword>
<accession>A0A9P7YKS4</accession>
<dbReference type="EMBL" id="MU251445">
    <property type="protein sequence ID" value="KAG9234992.1"/>
    <property type="molecule type" value="Genomic_DNA"/>
</dbReference>
<evidence type="ECO:0000313" key="3">
    <source>
        <dbReference type="Proteomes" id="UP000824998"/>
    </source>
</evidence>
<keyword evidence="1" id="KW-0732">Signal</keyword>
<feature type="signal peptide" evidence="1">
    <location>
        <begin position="1"/>
        <end position="19"/>
    </location>
</feature>
<sequence>MKVIVLLANLLVSAAMAAALPTALVDARGCFLDKLDKRNNLNCNDGPPWARDVEGNSAIVARGCFLAKRNNLNCNDGPPWARDVEGNSAIVPRGCFLDKRKNLNCNDGPPWARDVQEDSAENV</sequence>
<dbReference type="AlphaFoldDB" id="A0A9P7YKS4"/>
<protein>
    <submittedName>
        <fullName evidence="2">Uncharacterized protein</fullName>
    </submittedName>
</protein>